<name>A0A844GMW2_9FIRM</name>
<protein>
    <recommendedName>
        <fullName evidence="3">Serine protease</fullName>
    </recommendedName>
</protein>
<dbReference type="EMBL" id="WMBC01000010">
    <property type="protein sequence ID" value="MTD62011.1"/>
    <property type="molecule type" value="Genomic_DNA"/>
</dbReference>
<dbReference type="AlphaFoldDB" id="A0A844GMW2"/>
<dbReference type="InterPro" id="IPR009003">
    <property type="entry name" value="Peptidase_S1_PA"/>
</dbReference>
<dbReference type="Gene3D" id="2.40.10.10">
    <property type="entry name" value="Trypsin-like serine proteases"/>
    <property type="match status" value="2"/>
</dbReference>
<dbReference type="RefSeq" id="WP_154780645.1">
    <property type="nucleotide sequence ID" value="NZ_WMBC01000010.1"/>
</dbReference>
<evidence type="ECO:0000313" key="1">
    <source>
        <dbReference type="EMBL" id="MTD62011.1"/>
    </source>
</evidence>
<comment type="caution">
    <text evidence="1">The sequence shown here is derived from an EMBL/GenBank/DDBJ whole genome shotgun (WGS) entry which is preliminary data.</text>
</comment>
<dbReference type="SUPFAM" id="SSF50494">
    <property type="entry name" value="Trypsin-like serine proteases"/>
    <property type="match status" value="1"/>
</dbReference>
<sequence length="1190" mass="140873">MKVITDKELDDTTVQIKCGENYGTAFLINENTAITVKHCLYNDKEKKYETNAVLLVYINNEEIKINVIVDKLFDSRFDELVVLHCEEKINVPTLYLAYADICMFEDLKAIGFGNSYERKKRWIKLQNSNFINNDISENMILDMQNSKAIDYRGFSGALIADTYNYVVGVIKSQLNENGKANALLGISLKNQLAFCRKYNLQIQDRQKALGDHCEKARITDFRDGINQNAYFKNKQYENIAFSINSGDETEGTRFSEETTNPDCKELNWNIKYTSIDGLLGNSNKRRKERKELAKQWAEEFDWYPGWLTVPADFRQQVKSYTNGKELLQCSEKELESNFDYCNELLDFAYEYTRRYKKSCLPLDKNIENNLYKIWDTLNSHSDWKEKNKNKWFTVGLYLLENYRQNMDEEKWNSICDQLKPCTNFIVDGKYYLKLEEILMNLFKMDLEKVQLELVSCSLEEMPYEVRLRFIGVMTECGLNEEALKAVEELTNDIQKNNNEIAESSPQNVYLKSLLVCALYLKEHLLFCMNPYKEETRKKCNEINNEISKYKKYYNWDKEKILFTDGALTWLKKESPEPEFELNRESITLVRSENNCWEAYSVFKSIEYSGFPLYLRSKSLLNNQQDILVKSLLSYYPQYTWQLLLRLGKTDVVKKCITREYLRSENRKEIDELFEYVYNAIMNNIGKFQKYDPWYDQNVYTSIVASGIPILERMCAVLDSVQQGKMIDLMIRLIEENAVKDQRLLNKFISSVMNQTADYIKRTKINALLTCSMKERENILGVVQLDPFDVFTEYELSNPLYRKAHLEPKIIKAIFNIGKQQKINRTSVLARMGQLYTWGKLTKEQEVAFGELLWSKFNEDTQLPDLEQYYFFVFMKWPHPEEIDPLERIKKSFISEKVSSKWKEDIRGRNFTEISYWEQLAVWNRYYVDEWSAKEKEWFLELFIGCCSDMVKYWKESKFDFQFTFSKWHMKMMIRAIASFGRNGWKGVNPVQSKKLCTLLKEFYDEGIYSWEVEAMFLADEKVPAFMNEMLELMYETESDMVFSATMAVEKCLETIMDQQLKENTLLELFNLIKARKEPGLEYFLMIIHNIFYRTNSRFPSKIMKGVSQVLRLVEKYTRINFQTSTQEEFKENIKVRKQCATLAFLVYRFENTFYEGQHCPEVEEWKNICTGEKAENEFAEVKNCWLLPEL</sequence>
<evidence type="ECO:0000313" key="2">
    <source>
        <dbReference type="Proteomes" id="UP000437824"/>
    </source>
</evidence>
<gene>
    <name evidence="1" type="ORF">GKZ57_12305</name>
</gene>
<dbReference type="InterPro" id="IPR043504">
    <property type="entry name" value="Peptidase_S1_PA_chymotrypsin"/>
</dbReference>
<evidence type="ECO:0008006" key="3">
    <source>
        <dbReference type="Google" id="ProtNLM"/>
    </source>
</evidence>
<dbReference type="Proteomes" id="UP000437824">
    <property type="component" value="Unassembled WGS sequence"/>
</dbReference>
<proteinExistence type="predicted"/>
<accession>A0A844GMW2</accession>
<reference evidence="1 2" key="1">
    <citation type="submission" date="2019-11" db="EMBL/GenBank/DDBJ databases">
        <title>Draft genome sequence of Blautia luti DSM 14534T, isolated from human stool.</title>
        <authorList>
            <person name="Ortiz R."/>
            <person name="Melis-Arcos F."/>
            <person name="Covarrubias P."/>
            <person name="Cardenas J.P."/>
            <person name="Perez-Donoso J."/>
            <person name="Almonacid D."/>
        </authorList>
    </citation>
    <scope>NUCLEOTIDE SEQUENCE [LARGE SCALE GENOMIC DNA]</scope>
    <source>
        <strain evidence="1 2">DSM 14534</strain>
    </source>
</reference>
<organism evidence="1 2">
    <name type="scientific">Blautia luti DSM 14534 = JCM 17040</name>
    <dbReference type="NCBI Taxonomy" id="649762"/>
    <lineage>
        <taxon>Bacteria</taxon>
        <taxon>Bacillati</taxon>
        <taxon>Bacillota</taxon>
        <taxon>Clostridia</taxon>
        <taxon>Lachnospirales</taxon>
        <taxon>Lachnospiraceae</taxon>
        <taxon>Blautia</taxon>
    </lineage>
</organism>